<dbReference type="InterPro" id="IPR013118">
    <property type="entry name" value="Mannitol_DH_C"/>
</dbReference>
<evidence type="ECO:0000313" key="5">
    <source>
        <dbReference type="Proteomes" id="UP000794436"/>
    </source>
</evidence>
<dbReference type="InterPro" id="IPR013131">
    <property type="entry name" value="Mannitol_DH_N"/>
</dbReference>
<comment type="caution">
    <text evidence="4">The sequence shown here is derived from an EMBL/GenBank/DDBJ whole genome shotgun (WGS) entry which is preliminary data.</text>
</comment>
<sequence length="975" mass="108678">MAQSLASESFPAITQAVCIGAGRFLRAVLVPTLRGINSRVVLLQTRHTDFVNACRATNGVYEVDTLQRDGQVLTETFELEAVGSLGVADDRAAFLELPGKLSQLKFVGFGVTESGVTKDSQAIRDLAEFLYRCSLALPENVLSVINTDNIPANGDVIRNFVLTAEWDGKPEGDKWTAFTTYLESKVVFHNTMVDRITAHRSSDVLVPLTEPWPSKMLVIEDLRNVLSSTALASQPGVVLRTQPGQLEQDHILKLGIANAVHTAIVYVLALTRVKSTKDALKQYPVLLEYVNALFEKDILPSLLARGIPRDVAQATYNEWIERMQHPHFGLDTFWVAQNGMVKFGVRLLSAIIANASNDPTYQPSAFLAFAAAAILRYLTPSQDDARREGDAVPVFVGQMDPIQNNSPIYSLTEKTWTYASPNLTANIATGKYEFVDGESGRVASLLRKTGQKVLAASKSSSATFTKPVTAAATSEVAAVLGVSIATALSTVQGFDLTNEVHATFASDVAALYQRLIEGKETVGRTAIDVLKEIVRHHSTSEYIHTREELAVFVRETVATTPIIDVHTHLFPPTHGKLMLWGVNELLTYHYLVAEYMMTAPIEIEEFNTFSKTKQAELIWQHLFIDRAPISEACRGVITTLRALGLGHLVDQRNLKAIQEWFAQQDPEEYVDTVFRIANLQYAVMTNIPFEPEEARHWLGDPATGTPPPKWSRKYFRSALRVDQVLLGDWKSMGPALDVFKLPHTMAGCREYLEKWIDIMEPEYFMSSVPIHFRYPDNATNTPATPEEENAVNPSGADLLLKVLLPLAESKNLPIALKFDSVRPINARLGVAGDGVKPSDVDILIKLCRNFPKVKYLATYLSRVNQHEVTVTANKFRNLHLYGCWWYCNNPSIIDEMTRQRIEILGTAFTSQHSDARVLDQLIYKWIHSREVIGDILVDMYDKMAVAGWKVSKGDVQRDVYRLFGGSYEEYMVKAP</sequence>
<keyword evidence="5" id="KW-1185">Reference proteome</keyword>
<dbReference type="PANTHER" id="PTHR43362:SF1">
    <property type="entry name" value="MANNITOL DEHYDROGENASE 2-RELATED"/>
    <property type="match status" value="1"/>
</dbReference>
<feature type="domain" description="Mannitol dehydrogenase N-terminal" evidence="2">
    <location>
        <begin position="15"/>
        <end position="200"/>
    </location>
</feature>
<reference evidence="4" key="1">
    <citation type="submission" date="2019-03" db="EMBL/GenBank/DDBJ databases">
        <title>Long read genome sequence of the mycoparasitic Pythium oligandrum ATCC 38472 isolated from sugarbeet rhizosphere.</title>
        <authorList>
            <person name="Gaulin E."/>
        </authorList>
    </citation>
    <scope>NUCLEOTIDE SEQUENCE</scope>
    <source>
        <strain evidence="4">ATCC 38472_TT</strain>
    </source>
</reference>
<dbReference type="InterPro" id="IPR032466">
    <property type="entry name" value="Metal_Hydrolase"/>
</dbReference>
<protein>
    <submittedName>
        <fullName evidence="4">Uncharacterized protein</fullName>
    </submittedName>
</protein>
<dbReference type="Proteomes" id="UP000794436">
    <property type="component" value="Unassembled WGS sequence"/>
</dbReference>
<proteinExistence type="predicted"/>
<accession>A0A8K1FRX5</accession>
<dbReference type="Gene3D" id="3.40.50.720">
    <property type="entry name" value="NAD(P)-binding Rossmann-like Domain"/>
    <property type="match status" value="1"/>
</dbReference>
<dbReference type="InterPro" id="IPR013328">
    <property type="entry name" value="6PGD_dom2"/>
</dbReference>
<evidence type="ECO:0000313" key="4">
    <source>
        <dbReference type="EMBL" id="TMW68008.1"/>
    </source>
</evidence>
<dbReference type="Gene3D" id="1.10.2020.10">
    <property type="entry name" value="uronate isomerase, domain 2, chain A"/>
    <property type="match status" value="1"/>
</dbReference>
<evidence type="ECO:0000259" key="3">
    <source>
        <dbReference type="Pfam" id="PF08125"/>
    </source>
</evidence>
<dbReference type="Gene3D" id="1.10.1040.10">
    <property type="entry name" value="N-(1-d-carboxylethyl)-l-norvaline Dehydrogenase, domain 2"/>
    <property type="match status" value="1"/>
</dbReference>
<organism evidence="4 5">
    <name type="scientific">Pythium oligandrum</name>
    <name type="common">Mycoparasitic fungus</name>
    <dbReference type="NCBI Taxonomy" id="41045"/>
    <lineage>
        <taxon>Eukaryota</taxon>
        <taxon>Sar</taxon>
        <taxon>Stramenopiles</taxon>
        <taxon>Oomycota</taxon>
        <taxon>Peronosporomycetes</taxon>
        <taxon>Pythiales</taxon>
        <taxon>Pythiaceae</taxon>
        <taxon>Pythium</taxon>
    </lineage>
</organism>
<dbReference type="Gene3D" id="3.20.20.140">
    <property type="entry name" value="Metal-dependent hydrolases"/>
    <property type="match status" value="1"/>
</dbReference>
<dbReference type="InterPro" id="IPR036291">
    <property type="entry name" value="NAD(P)-bd_dom_sf"/>
</dbReference>
<gene>
    <name evidence="4" type="ORF">Poli38472_007680</name>
</gene>
<feature type="domain" description="Mannitol dehydrogenase C-terminal" evidence="3">
    <location>
        <begin position="252"/>
        <end position="386"/>
    </location>
</feature>
<dbReference type="Pfam" id="PF08125">
    <property type="entry name" value="Mannitol_dh_C"/>
    <property type="match status" value="1"/>
</dbReference>
<dbReference type="SUPFAM" id="SSF51735">
    <property type="entry name" value="NAD(P)-binding Rossmann-fold domains"/>
    <property type="match status" value="1"/>
</dbReference>
<dbReference type="SUPFAM" id="SSF51556">
    <property type="entry name" value="Metallo-dependent hydrolases"/>
    <property type="match status" value="1"/>
</dbReference>
<dbReference type="InterPro" id="IPR050988">
    <property type="entry name" value="Mannitol_DH/Oxidoreductase"/>
</dbReference>
<evidence type="ECO:0000259" key="2">
    <source>
        <dbReference type="Pfam" id="PF01232"/>
    </source>
</evidence>
<name>A0A8K1FRX5_PYTOL</name>
<dbReference type="OrthoDB" id="418169at2759"/>
<dbReference type="Pfam" id="PF01232">
    <property type="entry name" value="Mannitol_dh"/>
    <property type="match status" value="1"/>
</dbReference>
<dbReference type="GO" id="GO:0016616">
    <property type="term" value="F:oxidoreductase activity, acting on the CH-OH group of donors, NAD or NADP as acceptor"/>
    <property type="evidence" value="ECO:0007669"/>
    <property type="project" value="TreeGrafter"/>
</dbReference>
<dbReference type="EMBL" id="SPLM01000003">
    <property type="protein sequence ID" value="TMW68008.1"/>
    <property type="molecule type" value="Genomic_DNA"/>
</dbReference>
<dbReference type="PANTHER" id="PTHR43362">
    <property type="entry name" value="MANNITOL DEHYDROGENASE DSF1-RELATED"/>
    <property type="match status" value="1"/>
</dbReference>
<evidence type="ECO:0000256" key="1">
    <source>
        <dbReference type="ARBA" id="ARBA00023002"/>
    </source>
</evidence>
<keyword evidence="1" id="KW-0560">Oxidoreductase</keyword>
<dbReference type="InterPro" id="IPR008927">
    <property type="entry name" value="6-PGluconate_DH-like_C_sf"/>
</dbReference>
<dbReference type="SUPFAM" id="SSF48179">
    <property type="entry name" value="6-phosphogluconate dehydrogenase C-terminal domain-like"/>
    <property type="match status" value="1"/>
</dbReference>
<dbReference type="AlphaFoldDB" id="A0A8K1FRX5"/>